<evidence type="ECO:0000256" key="6">
    <source>
        <dbReference type="SAM" id="SignalP"/>
    </source>
</evidence>
<keyword evidence="6" id="KW-0732">Signal</keyword>
<dbReference type="GO" id="GO:0022900">
    <property type="term" value="P:electron transport chain"/>
    <property type="evidence" value="ECO:0007669"/>
    <property type="project" value="InterPro"/>
</dbReference>
<reference evidence="8" key="1">
    <citation type="submission" date="2020-10" db="EMBL/GenBank/DDBJ databases">
        <authorList>
            <person name="Gilroy R."/>
        </authorList>
    </citation>
    <scope>NUCLEOTIDE SEQUENCE</scope>
    <source>
        <strain evidence="8">ChiHjej10B9-9673</strain>
    </source>
</reference>
<dbReference type="EMBL" id="DVJK01000016">
    <property type="protein sequence ID" value="HIS66025.1"/>
    <property type="molecule type" value="Genomic_DNA"/>
</dbReference>
<gene>
    <name evidence="8" type="ORF">IAC18_00545</name>
</gene>
<evidence type="ECO:0000256" key="3">
    <source>
        <dbReference type="ARBA" id="ARBA00022630"/>
    </source>
</evidence>
<keyword evidence="1" id="KW-0813">Transport</keyword>
<evidence type="ECO:0000313" key="8">
    <source>
        <dbReference type="EMBL" id="HIS66025.1"/>
    </source>
</evidence>
<evidence type="ECO:0000256" key="4">
    <source>
        <dbReference type="ARBA" id="ARBA00022643"/>
    </source>
</evidence>
<organism evidence="8 9">
    <name type="scientific">Candidatus Scatomorpha merdipullorum</name>
    <dbReference type="NCBI Taxonomy" id="2840927"/>
    <lineage>
        <taxon>Bacteria</taxon>
        <taxon>Bacillati</taxon>
        <taxon>Bacillota</taxon>
        <taxon>Clostridia</taxon>
        <taxon>Eubacteriales</taxon>
        <taxon>Candidatus Scatomorpha</taxon>
    </lineage>
</organism>
<evidence type="ECO:0000259" key="7">
    <source>
        <dbReference type="SMART" id="SM00900"/>
    </source>
</evidence>
<name>A0A9D1JU27_9FIRM</name>
<keyword evidence="2" id="KW-0597">Phosphoprotein</keyword>
<keyword evidence="3" id="KW-0285">Flavoprotein</keyword>
<evidence type="ECO:0000256" key="1">
    <source>
        <dbReference type="ARBA" id="ARBA00022448"/>
    </source>
</evidence>
<dbReference type="InterPro" id="IPR010209">
    <property type="entry name" value="Ion_transpt_RnfG/RsxG"/>
</dbReference>
<dbReference type="GO" id="GO:0009055">
    <property type="term" value="F:electron transfer activity"/>
    <property type="evidence" value="ECO:0007669"/>
    <property type="project" value="InterPro"/>
</dbReference>
<proteinExistence type="predicted"/>
<dbReference type="GO" id="GO:0010181">
    <property type="term" value="F:FMN binding"/>
    <property type="evidence" value="ECO:0007669"/>
    <property type="project" value="InterPro"/>
</dbReference>
<feature type="signal peptide" evidence="6">
    <location>
        <begin position="1"/>
        <end position="22"/>
    </location>
</feature>
<reference evidence="8" key="2">
    <citation type="journal article" date="2021" name="PeerJ">
        <title>Extensive microbial diversity within the chicken gut microbiome revealed by metagenomics and culture.</title>
        <authorList>
            <person name="Gilroy R."/>
            <person name="Ravi A."/>
            <person name="Getino M."/>
            <person name="Pursley I."/>
            <person name="Horton D.L."/>
            <person name="Alikhan N.F."/>
            <person name="Baker D."/>
            <person name="Gharbi K."/>
            <person name="Hall N."/>
            <person name="Watson M."/>
            <person name="Adriaenssens E.M."/>
            <person name="Foster-Nyarko E."/>
            <person name="Jarju S."/>
            <person name="Secka A."/>
            <person name="Antonio M."/>
            <person name="Oren A."/>
            <person name="Chaudhuri R.R."/>
            <person name="La Ragione R."/>
            <person name="Hildebrand F."/>
            <person name="Pallen M.J."/>
        </authorList>
    </citation>
    <scope>NUCLEOTIDE SEQUENCE</scope>
    <source>
        <strain evidence="8">ChiHjej10B9-9673</strain>
    </source>
</reference>
<dbReference type="GO" id="GO:0005886">
    <property type="term" value="C:plasma membrane"/>
    <property type="evidence" value="ECO:0007669"/>
    <property type="project" value="InterPro"/>
</dbReference>
<feature type="domain" description="FMN-binding" evidence="7">
    <location>
        <begin position="83"/>
        <end position="165"/>
    </location>
</feature>
<evidence type="ECO:0000256" key="2">
    <source>
        <dbReference type="ARBA" id="ARBA00022553"/>
    </source>
</evidence>
<keyword evidence="4" id="KW-0288">FMN</keyword>
<dbReference type="PANTHER" id="PTHR36118:SF1">
    <property type="entry name" value="ION-TRANSLOCATING OXIDOREDUCTASE COMPLEX SUBUNIT G"/>
    <property type="match status" value="1"/>
</dbReference>
<protein>
    <submittedName>
        <fullName evidence="8">FMN-binding protein</fullName>
    </submittedName>
</protein>
<dbReference type="AlphaFoldDB" id="A0A9D1JU27"/>
<dbReference type="PANTHER" id="PTHR36118">
    <property type="entry name" value="ION-TRANSLOCATING OXIDOREDUCTASE COMPLEX SUBUNIT G"/>
    <property type="match status" value="1"/>
</dbReference>
<dbReference type="Proteomes" id="UP000824001">
    <property type="component" value="Unassembled WGS sequence"/>
</dbReference>
<feature type="domain" description="FMN-binding" evidence="7">
    <location>
        <begin position="182"/>
        <end position="254"/>
    </location>
</feature>
<dbReference type="Gene3D" id="3.90.1010.20">
    <property type="match status" value="3"/>
</dbReference>
<feature type="domain" description="FMN-binding" evidence="7">
    <location>
        <begin position="269"/>
        <end position="340"/>
    </location>
</feature>
<keyword evidence="5" id="KW-0249">Electron transport</keyword>
<feature type="chain" id="PRO_5038745407" evidence="6">
    <location>
        <begin position="23"/>
        <end position="340"/>
    </location>
</feature>
<dbReference type="Pfam" id="PF04205">
    <property type="entry name" value="FMN_bind"/>
    <property type="match status" value="3"/>
</dbReference>
<evidence type="ECO:0000256" key="5">
    <source>
        <dbReference type="ARBA" id="ARBA00022982"/>
    </source>
</evidence>
<evidence type="ECO:0000313" key="9">
    <source>
        <dbReference type="Proteomes" id="UP000824001"/>
    </source>
</evidence>
<dbReference type="InterPro" id="IPR007329">
    <property type="entry name" value="FMN-bd"/>
</dbReference>
<sequence>MNAKKLLIPVAVILAAAIVLFAASAGLAGTAEAKRAETIDQLLDYMLPGGGSYEYVANEDESSNILGSYVGSQGSVVESVVPGFMTDIHMLVGVQNDGLVTSVCILENNNTYGLGMKASSDWDFLVQLVDSKGDLAVGENVDAITGATISTNAVVNAVNAAQKYAAPAEEPSSGGLTGTADGFAGPITVEVTMDGDTITGVTVTSNSESAPSTALEDIPAAIVAANSPDVDVVAGATYTSQGIIDAVKNALENAGSAGGSGGLTGTAEGFAGPITVEVTMDGDTITGVTVTSNSESAPGTALEDIPAAIVAANSPDVDVVAGATYTSNGIIDAVKDAIGA</sequence>
<accession>A0A9D1JU27</accession>
<comment type="caution">
    <text evidence="8">The sequence shown here is derived from an EMBL/GenBank/DDBJ whole genome shotgun (WGS) entry which is preliminary data.</text>
</comment>
<dbReference type="SMART" id="SM00900">
    <property type="entry name" value="FMN_bind"/>
    <property type="match status" value="3"/>
</dbReference>